<evidence type="ECO:0000256" key="5">
    <source>
        <dbReference type="ARBA" id="ARBA00047503"/>
    </source>
</evidence>
<dbReference type="EC" id="2.4.99.24" evidence="4"/>
<dbReference type="CDD" id="cd03789">
    <property type="entry name" value="GT9_LPS_heptosyltransferase"/>
    <property type="match status" value="1"/>
</dbReference>
<dbReference type="EMBL" id="LWDV01000010">
    <property type="protein sequence ID" value="OCL25587.1"/>
    <property type="molecule type" value="Genomic_DNA"/>
</dbReference>
<keyword evidence="1" id="KW-0328">Glycosyltransferase</keyword>
<evidence type="ECO:0000313" key="8">
    <source>
        <dbReference type="Proteomes" id="UP000093514"/>
    </source>
</evidence>
<evidence type="ECO:0000256" key="6">
    <source>
        <dbReference type="SAM" id="Phobius"/>
    </source>
</evidence>
<dbReference type="GO" id="GO:0005829">
    <property type="term" value="C:cytosol"/>
    <property type="evidence" value="ECO:0007669"/>
    <property type="project" value="TreeGrafter"/>
</dbReference>
<dbReference type="InterPro" id="IPR051199">
    <property type="entry name" value="LPS_LOS_Heptosyltrfase"/>
</dbReference>
<organism evidence="7 8">
    <name type="scientific">Orenia metallireducens</name>
    <dbReference type="NCBI Taxonomy" id="1413210"/>
    <lineage>
        <taxon>Bacteria</taxon>
        <taxon>Bacillati</taxon>
        <taxon>Bacillota</taxon>
        <taxon>Clostridia</taxon>
        <taxon>Halanaerobiales</taxon>
        <taxon>Halobacteroidaceae</taxon>
        <taxon>Orenia</taxon>
    </lineage>
</organism>
<reference evidence="8" key="1">
    <citation type="submission" date="2016-07" db="EMBL/GenBank/DDBJ databases">
        <authorList>
            <person name="Florea S."/>
            <person name="Webb J.S."/>
            <person name="Jaromczyk J."/>
            <person name="Schardl C.L."/>
        </authorList>
    </citation>
    <scope>NUCLEOTIDE SEQUENCE [LARGE SCALE GENOMIC DNA]</scope>
    <source>
        <strain evidence="8">Z6</strain>
    </source>
</reference>
<dbReference type="Pfam" id="PF01075">
    <property type="entry name" value="Glyco_transf_9"/>
    <property type="match status" value="1"/>
</dbReference>
<dbReference type="SUPFAM" id="SSF53756">
    <property type="entry name" value="UDP-Glycosyltransferase/glycogen phosphorylase"/>
    <property type="match status" value="1"/>
</dbReference>
<evidence type="ECO:0000256" key="2">
    <source>
        <dbReference type="ARBA" id="ARBA00022679"/>
    </source>
</evidence>
<dbReference type="RefSeq" id="WP_068719499.1">
    <property type="nucleotide sequence ID" value="NZ_LWDV01000010.1"/>
</dbReference>
<dbReference type="OrthoDB" id="9797795at2"/>
<evidence type="ECO:0000256" key="1">
    <source>
        <dbReference type="ARBA" id="ARBA00022676"/>
    </source>
</evidence>
<dbReference type="PANTHER" id="PTHR30160">
    <property type="entry name" value="TETRAACYLDISACCHARIDE 4'-KINASE-RELATED"/>
    <property type="match status" value="1"/>
</dbReference>
<gene>
    <name evidence="7" type="ORF">U472_14755</name>
</gene>
<dbReference type="InterPro" id="IPR002201">
    <property type="entry name" value="Glyco_trans_9"/>
</dbReference>
<comment type="similarity">
    <text evidence="3">Belongs to the glycosyltransferase 9 family.</text>
</comment>
<name>A0A1C0A622_9FIRM</name>
<accession>A0A1C0A622</accession>
<protein>
    <recommendedName>
        <fullName evidence="4">lipopolysaccharide heptosyltransferase II</fullName>
        <ecNumber evidence="4">2.4.99.24</ecNumber>
    </recommendedName>
</protein>
<keyword evidence="6" id="KW-0472">Membrane</keyword>
<keyword evidence="2 7" id="KW-0808">Transferase</keyword>
<reference evidence="7 8" key="2">
    <citation type="submission" date="2016-08" db="EMBL/GenBank/DDBJ databases">
        <title>Orenia metallireducens sp. nov. strain Z6, a Novel Metal-reducing Firmicute from the Deep Subsurface.</title>
        <authorList>
            <person name="Maxim B.I."/>
            <person name="Kenneth K."/>
            <person name="Flynn T.M."/>
            <person name="Oloughlin E.J."/>
            <person name="Locke R.A."/>
            <person name="Weber J.R."/>
            <person name="Egan S.M."/>
            <person name="Mackie R.I."/>
            <person name="Cann I.K."/>
        </authorList>
    </citation>
    <scope>NUCLEOTIDE SEQUENCE [LARGE SCALE GENOMIC DNA]</scope>
    <source>
        <strain evidence="7 8">Z6</strain>
    </source>
</reference>
<dbReference type="AlphaFoldDB" id="A0A1C0A622"/>
<proteinExistence type="inferred from homology"/>
<evidence type="ECO:0000256" key="3">
    <source>
        <dbReference type="ARBA" id="ARBA00043995"/>
    </source>
</evidence>
<evidence type="ECO:0000256" key="4">
    <source>
        <dbReference type="ARBA" id="ARBA00044042"/>
    </source>
</evidence>
<dbReference type="InterPro" id="IPR011910">
    <property type="entry name" value="RfaF"/>
</dbReference>
<comment type="caution">
    <text evidence="7">The sequence shown here is derived from an EMBL/GenBank/DDBJ whole genome shotgun (WGS) entry which is preliminary data.</text>
</comment>
<comment type="catalytic activity">
    <reaction evidence="5">
        <text>an L-alpha-D-Hep-(1-&gt;5)-[alpha-Kdo-(2-&gt;4)]-alpha-Kdo-(2-&gt;6)-lipid A + ADP-L-glycero-beta-D-manno-heptose = an L-alpha-D-Hep-(1-&gt;3)-L-alpha-D-Hep-(1-&gt;5)-[alpha-Kdo-(2-&gt;4)]-alpha-Kdo-(2-&gt;6)-lipid A + ADP + H(+)</text>
        <dbReference type="Rhea" id="RHEA:74071"/>
        <dbReference type="ChEBI" id="CHEBI:15378"/>
        <dbReference type="ChEBI" id="CHEBI:61506"/>
        <dbReference type="ChEBI" id="CHEBI:193068"/>
        <dbReference type="ChEBI" id="CHEBI:193069"/>
        <dbReference type="ChEBI" id="CHEBI:456216"/>
        <dbReference type="EC" id="2.4.99.24"/>
    </reaction>
</comment>
<keyword evidence="6" id="KW-0812">Transmembrane</keyword>
<evidence type="ECO:0000313" key="7">
    <source>
        <dbReference type="EMBL" id="OCL25587.1"/>
    </source>
</evidence>
<feature type="transmembrane region" description="Helical" evidence="6">
    <location>
        <begin position="12"/>
        <end position="29"/>
    </location>
</feature>
<dbReference type="PANTHER" id="PTHR30160:SF1">
    <property type="entry name" value="LIPOPOLYSACCHARIDE 1,2-N-ACETYLGLUCOSAMINETRANSFERASE-RELATED"/>
    <property type="match status" value="1"/>
</dbReference>
<dbReference type="GO" id="GO:0008713">
    <property type="term" value="F:ADP-heptose-lipopolysaccharide heptosyltransferase activity"/>
    <property type="evidence" value="ECO:0007669"/>
    <property type="project" value="UniProtKB-EC"/>
</dbReference>
<dbReference type="GO" id="GO:0009244">
    <property type="term" value="P:lipopolysaccharide core region biosynthetic process"/>
    <property type="evidence" value="ECO:0007669"/>
    <property type="project" value="TreeGrafter"/>
</dbReference>
<sequence length="339" mass="38118">MNDNISKVKRILIIDLLYLGDLIFLTPFIRNLRNKYPKAKIDMIVNSSFFDIIEGNPYLDQVYAYNKKWSIKESWSFARRLSQNNYDLGLNPHGNWRTALLLKVINPAYTIGFGGKGRGIWLDQELAPADNMHMVDVYLNFLAEIGFESIDNQGIELQVNQEASENMADFLQKHGIKDEDRVVGLNTGGSWPTKQWTKDGFAQLGDRLQEEFKAKVIFFGGPGDVERVNEIVKMMNTTPIIATGKTTLKELAALAARCDLFISGDTGPVHVAAAVGTPTIALFGPSDEQKYRPYGQNHQVIENGIDCRPCGHHHCPLEHHKCLEEISAEDVLKRVDNSL</sequence>
<dbReference type="NCBIfam" id="TIGR02195">
    <property type="entry name" value="heptsyl_trn_II"/>
    <property type="match status" value="1"/>
</dbReference>
<keyword evidence="8" id="KW-1185">Reference proteome</keyword>
<keyword evidence="6" id="KW-1133">Transmembrane helix</keyword>
<dbReference type="Proteomes" id="UP000093514">
    <property type="component" value="Unassembled WGS sequence"/>
</dbReference>
<dbReference type="Gene3D" id="3.40.50.2000">
    <property type="entry name" value="Glycogen Phosphorylase B"/>
    <property type="match status" value="2"/>
</dbReference>